<dbReference type="SUPFAM" id="SSF54001">
    <property type="entry name" value="Cysteine proteinases"/>
    <property type="match status" value="1"/>
</dbReference>
<feature type="region of interest" description="Disordered" evidence="1">
    <location>
        <begin position="17"/>
        <end position="45"/>
    </location>
</feature>
<dbReference type="OMA" id="LYWMVRI"/>
<evidence type="ECO:0000256" key="1">
    <source>
        <dbReference type="SAM" id="MobiDB-lite"/>
    </source>
</evidence>
<dbReference type="STRING" id="161767.ENSAPEP00000000807"/>
<dbReference type="PANTHER" id="PTHR46298">
    <property type="entry name" value="ANDROGLOBIN"/>
    <property type="match status" value="1"/>
</dbReference>
<dbReference type="GeneTree" id="ENSGT00390000014904"/>
<feature type="compositionally biased region" description="Basic and acidic residues" evidence="1">
    <location>
        <begin position="17"/>
        <end position="30"/>
    </location>
</feature>
<dbReference type="Proteomes" id="UP000265080">
    <property type="component" value="Chromosome 11"/>
</dbReference>
<reference evidence="2" key="3">
    <citation type="submission" date="2025-09" db="UniProtKB">
        <authorList>
            <consortium name="Ensembl"/>
        </authorList>
    </citation>
    <scope>IDENTIFICATION</scope>
</reference>
<reference evidence="2" key="2">
    <citation type="submission" date="2025-08" db="UniProtKB">
        <authorList>
            <consortium name="Ensembl"/>
        </authorList>
    </citation>
    <scope>IDENTIFICATION</scope>
</reference>
<accession>A0A3P8RLA3</accession>
<organism evidence="2 3">
    <name type="scientific">Amphiprion percula</name>
    <name type="common">Orange clownfish</name>
    <name type="synonym">Lutjanus percula</name>
    <dbReference type="NCBI Taxonomy" id="161767"/>
    <lineage>
        <taxon>Eukaryota</taxon>
        <taxon>Metazoa</taxon>
        <taxon>Chordata</taxon>
        <taxon>Craniata</taxon>
        <taxon>Vertebrata</taxon>
        <taxon>Euteleostomi</taxon>
        <taxon>Actinopterygii</taxon>
        <taxon>Neopterygii</taxon>
        <taxon>Teleostei</taxon>
        <taxon>Neoteleostei</taxon>
        <taxon>Acanthomorphata</taxon>
        <taxon>Ovalentaria</taxon>
        <taxon>Pomacentridae</taxon>
        <taxon>Amphiprion</taxon>
    </lineage>
</organism>
<keyword evidence="3" id="KW-1185">Reference proteome</keyword>
<evidence type="ECO:0000313" key="3">
    <source>
        <dbReference type="Proteomes" id="UP000265080"/>
    </source>
</evidence>
<dbReference type="PANTHER" id="PTHR46298:SF1">
    <property type="entry name" value="ANDROGLOBIN"/>
    <property type="match status" value="1"/>
</dbReference>
<dbReference type="Ensembl" id="ENSAPET00000000826.1">
    <property type="protein sequence ID" value="ENSAPEP00000000807.1"/>
    <property type="gene ID" value="ENSAPEG00000000614.1"/>
</dbReference>
<protein>
    <recommendedName>
        <fullName evidence="4">Androglobin</fullName>
    </recommendedName>
</protein>
<sequence length="172" mass="20272">RCRFPIWPEWNDAEVNKEKWDSKEEPEDHKPKRSSNSFFEDPEGRVSLPPSLKVHTWRRPTEFLTEKVITVVTNQMTFDLISPNNHLLCSELMRWIISEMYVVWTLSKSTEQSGWRPWDHIYSLCKVVKGHVPLYNSFGKYVVKLYWMVKWGLCGHIYGFSSGSWQRSSGGT</sequence>
<evidence type="ECO:0008006" key="4">
    <source>
        <dbReference type="Google" id="ProtNLM"/>
    </source>
</evidence>
<dbReference type="AlphaFoldDB" id="A0A3P8RLA3"/>
<reference evidence="2 3" key="1">
    <citation type="submission" date="2018-03" db="EMBL/GenBank/DDBJ databases">
        <title>Finding Nemo's genes: A chromosome-scale reference assembly of the genome of the orange clownfish Amphiprion percula.</title>
        <authorList>
            <person name="Lehmann R."/>
        </authorList>
    </citation>
    <scope>NUCLEOTIDE SEQUENCE</scope>
</reference>
<name>A0A3P8RLA3_AMPPE</name>
<dbReference type="InterPro" id="IPR038765">
    <property type="entry name" value="Papain-like_cys_pep_sf"/>
</dbReference>
<proteinExistence type="predicted"/>
<evidence type="ECO:0000313" key="2">
    <source>
        <dbReference type="Ensembl" id="ENSAPEP00000000807.1"/>
    </source>
</evidence>
<dbReference type="InterPro" id="IPR053033">
    <property type="entry name" value="Androglobin-like"/>
</dbReference>